<evidence type="ECO:0000313" key="3">
    <source>
        <dbReference type="EMBL" id="TXJ58820.1"/>
    </source>
</evidence>
<proteinExistence type="predicted"/>
<evidence type="ECO:0000313" key="4">
    <source>
        <dbReference type="Proteomes" id="UP000321612"/>
    </source>
</evidence>
<evidence type="ECO:0000259" key="2">
    <source>
        <dbReference type="Pfam" id="PF05598"/>
    </source>
</evidence>
<accession>A0A5C8GAJ3</accession>
<dbReference type="Proteomes" id="UP000321612">
    <property type="component" value="Unassembled WGS sequence"/>
</dbReference>
<dbReference type="Pfam" id="PF05598">
    <property type="entry name" value="DUF772"/>
    <property type="match status" value="1"/>
</dbReference>
<reference evidence="4" key="1">
    <citation type="submission" date="2019-05" db="EMBL/GenBank/DDBJ databases">
        <title>Prevotella brunnea sp. nov., isolated from a wound of a patient.</title>
        <authorList>
            <person name="Buhl M."/>
        </authorList>
    </citation>
    <scope>NUCLEOTIDE SEQUENCE [LARGE SCALE GENOMIC DNA]</scope>
    <source>
        <strain evidence="4">A2672</strain>
    </source>
</reference>
<feature type="region of interest" description="Disordered" evidence="1">
    <location>
        <begin position="140"/>
        <end position="159"/>
    </location>
</feature>
<dbReference type="OrthoDB" id="9762730at2"/>
<feature type="compositionally biased region" description="Basic and acidic residues" evidence="1">
    <location>
        <begin position="140"/>
        <end position="157"/>
    </location>
</feature>
<comment type="caution">
    <text evidence="3">The sequence shown here is derived from an EMBL/GenBank/DDBJ whole genome shotgun (WGS) entry which is preliminary data.</text>
</comment>
<dbReference type="PANTHER" id="PTHR33803:SF3">
    <property type="entry name" value="BLL1974 PROTEIN"/>
    <property type="match status" value="1"/>
</dbReference>
<sequence>MYKSPSNTHQVSMFWDLASMLNPTHPMYKLANLINWETFERSFAPLYCKDNGRMAKPIRLMVGLIVLKHIRNVSDESVVEQFSENAYYQYFCGMESFTIAKPCVPTELVEFRHRIGEAGMELILKESIRVNLLLDDKRKENENRNDGKDGRGRKSDTEQTAFIDSTVQEKNVTFPTESKLLNKIIGFCRDVAHAEHLKVRQSYAREIKRLKLVQRFRGRKIKRLAGDRGYRGQETCGETNIMIPGVPKASDSPHKKKKKQRFFRKRAGIESVIGHCKAEHRLGRNFYKGLLGDAINVMLAAAAFNFKRAMRFLLCLIRTMIKWSIQGVGSNFNETKVLSNTICWL</sequence>
<dbReference type="InterPro" id="IPR008490">
    <property type="entry name" value="Transposase_InsH_N"/>
</dbReference>
<organism evidence="3 4">
    <name type="scientific">Prevotella brunnea</name>
    <dbReference type="NCBI Taxonomy" id="2508867"/>
    <lineage>
        <taxon>Bacteria</taxon>
        <taxon>Pseudomonadati</taxon>
        <taxon>Bacteroidota</taxon>
        <taxon>Bacteroidia</taxon>
        <taxon>Bacteroidales</taxon>
        <taxon>Prevotellaceae</taxon>
        <taxon>Prevotella</taxon>
    </lineage>
</organism>
<dbReference type="PANTHER" id="PTHR33803">
    <property type="entry name" value="IS1478 TRANSPOSASE"/>
    <property type="match status" value="1"/>
</dbReference>
<evidence type="ECO:0000256" key="1">
    <source>
        <dbReference type="SAM" id="MobiDB-lite"/>
    </source>
</evidence>
<protein>
    <submittedName>
        <fullName evidence="3">Transposase</fullName>
    </submittedName>
</protein>
<name>A0A5C8GAJ3_9BACT</name>
<keyword evidence="4" id="KW-1185">Reference proteome</keyword>
<dbReference type="RefSeq" id="WP_147785798.1">
    <property type="nucleotide sequence ID" value="NZ_SDIK01000090.1"/>
</dbReference>
<dbReference type="EMBL" id="SDIK01000090">
    <property type="protein sequence ID" value="TXJ58820.1"/>
    <property type="molecule type" value="Genomic_DNA"/>
</dbReference>
<gene>
    <name evidence="3" type="ORF">ETF27_10240</name>
</gene>
<dbReference type="AlphaFoldDB" id="A0A5C8GAJ3"/>
<feature type="domain" description="Transposase InsH N-terminal" evidence="2">
    <location>
        <begin position="18"/>
        <end position="114"/>
    </location>
</feature>